<evidence type="ECO:0000313" key="2">
    <source>
        <dbReference type="Proteomes" id="UP001638806"/>
    </source>
</evidence>
<accession>A0ACC4E0A0</accession>
<comment type="caution">
    <text evidence="1">The sequence shown here is derived from an EMBL/GenBank/DDBJ whole genome shotgun (WGS) entry which is preliminary data.</text>
</comment>
<evidence type="ECO:0000313" key="1">
    <source>
        <dbReference type="EMBL" id="KAL3962071.1"/>
    </source>
</evidence>
<gene>
    <name evidence="1" type="ORF">ACCO45_003594</name>
</gene>
<protein>
    <submittedName>
        <fullName evidence="1">Uncharacterized protein</fullName>
    </submittedName>
</protein>
<dbReference type="EMBL" id="JBGNUJ010000003">
    <property type="protein sequence ID" value="KAL3962071.1"/>
    <property type="molecule type" value="Genomic_DNA"/>
</dbReference>
<keyword evidence="2" id="KW-1185">Reference proteome</keyword>
<dbReference type="Proteomes" id="UP001638806">
    <property type="component" value="Unassembled WGS sequence"/>
</dbReference>
<organism evidence="1 2">
    <name type="scientific">Purpureocillium lilacinum</name>
    <name type="common">Paecilomyces lilacinus</name>
    <dbReference type="NCBI Taxonomy" id="33203"/>
    <lineage>
        <taxon>Eukaryota</taxon>
        <taxon>Fungi</taxon>
        <taxon>Dikarya</taxon>
        <taxon>Ascomycota</taxon>
        <taxon>Pezizomycotina</taxon>
        <taxon>Sordariomycetes</taxon>
        <taxon>Hypocreomycetidae</taxon>
        <taxon>Hypocreales</taxon>
        <taxon>Ophiocordycipitaceae</taxon>
        <taxon>Purpureocillium</taxon>
    </lineage>
</organism>
<name>A0ACC4E0A0_PURLI</name>
<sequence length="98" mass="10450">MPGAALTSGSPKFGKLWLVGTTKKVIRDWPRPKLLVVIRPSGVGDADTLELTILHKAGPSGKWNPRGSSQRAWKCEAPSPWFSPSPGPQNVLSPTPPG</sequence>
<proteinExistence type="predicted"/>
<reference evidence="1" key="1">
    <citation type="submission" date="2024-12" db="EMBL/GenBank/DDBJ databases">
        <title>Comparative genomics and development of molecular markers within Purpureocillium lilacinum and among Purpureocillium species.</title>
        <authorList>
            <person name="Yeh Z.-Y."/>
            <person name="Ni N.-T."/>
            <person name="Lo P.-H."/>
            <person name="Mushyakhwo K."/>
            <person name="Lin C.-F."/>
            <person name="Nai Y.-S."/>
        </authorList>
    </citation>
    <scope>NUCLEOTIDE SEQUENCE</scope>
    <source>
        <strain evidence="1">NCHU-NPUST-175</strain>
    </source>
</reference>